<accession>A0A8E2ES49</accession>
<feature type="region of interest" description="Disordered" evidence="5">
    <location>
        <begin position="380"/>
        <end position="406"/>
    </location>
</feature>
<sequence length="534" mass="59983">MFGSLPADDGMRHLRSRIHEIRDMKVSSEEKARMMHFLMTERYNISQAQLLRPLSPSSFVSHDRPFTPSSTHSVLESEAQVSSSISAASEFDPENPYNIRPGDVNPTFRIREPVGAYINGEDEDFDTEEDGTSLGCQHYKRNVKVQCFQCRRWYTCRHCHDEVESHNLDRRKTQNMLCMVCGTPQPAGEYCKDCGQQAAWYYCDICKLWDDNSSKRIYHCDDCGICRRGEGLGKDYIHCKKCNVCIAIGFADSHRCVERATECDCPICGEYLFNSSSAVVAMPCGHYMHQGCYALYMETAYKCPMCKKSAVNMELQWQKLTQAIESQPMPEQFADTRVVIQCNDCSAKSSVKYHWLGNKCNTCDSYNTNELRLLSGLESDPAADESVDQQTPPDSRTTAGSPPLRPSVEIRAARSYFLGAQEGNDDNSRPLSAEIASSLPFQMLERVSRSLSPLRNYLGRPEEDIFGATEPSNDQALDFWGADGRFLSGGESEGSDSDTDESIEDEEGVPEEEGEEDVDEGDDGGNDIELFGHR</sequence>
<name>A0A8E2ES49_9PEZI</name>
<organism evidence="9 10">
    <name type="scientific">Glonium stellatum</name>
    <dbReference type="NCBI Taxonomy" id="574774"/>
    <lineage>
        <taxon>Eukaryota</taxon>
        <taxon>Fungi</taxon>
        <taxon>Dikarya</taxon>
        <taxon>Ascomycota</taxon>
        <taxon>Pezizomycotina</taxon>
        <taxon>Dothideomycetes</taxon>
        <taxon>Pleosporomycetidae</taxon>
        <taxon>Gloniales</taxon>
        <taxon>Gloniaceae</taxon>
        <taxon>Glonium</taxon>
    </lineage>
</organism>
<feature type="region of interest" description="Disordered" evidence="5">
    <location>
        <begin position="481"/>
        <end position="534"/>
    </location>
</feature>
<dbReference type="Pfam" id="PF14599">
    <property type="entry name" value="zinc_ribbon_6"/>
    <property type="match status" value="1"/>
</dbReference>
<feature type="domain" description="RING-type" evidence="6">
    <location>
        <begin position="265"/>
        <end position="307"/>
    </location>
</feature>
<dbReference type="PANTHER" id="PTHR21319">
    <property type="entry name" value="RING FINGER AND CHY ZINC FINGER DOMAIN-CONTAINING PROTEIN 1"/>
    <property type="match status" value="1"/>
</dbReference>
<dbReference type="SMART" id="SM00184">
    <property type="entry name" value="RING"/>
    <property type="match status" value="1"/>
</dbReference>
<evidence type="ECO:0000313" key="10">
    <source>
        <dbReference type="Proteomes" id="UP000250140"/>
    </source>
</evidence>
<keyword evidence="10" id="KW-1185">Reference proteome</keyword>
<dbReference type="PROSITE" id="PS51266">
    <property type="entry name" value="ZF_CHY"/>
    <property type="match status" value="1"/>
</dbReference>
<feature type="domain" description="CHY-type" evidence="7">
    <location>
        <begin position="129"/>
        <end position="196"/>
    </location>
</feature>
<dbReference type="GO" id="GO:0061630">
    <property type="term" value="F:ubiquitin protein ligase activity"/>
    <property type="evidence" value="ECO:0007669"/>
    <property type="project" value="TreeGrafter"/>
</dbReference>
<dbReference type="Gene3D" id="3.30.40.10">
    <property type="entry name" value="Zinc/RING finger domain, C3HC4 (zinc finger)"/>
    <property type="match status" value="1"/>
</dbReference>
<keyword evidence="1" id="KW-0479">Metal-binding</keyword>
<dbReference type="PROSITE" id="PS50089">
    <property type="entry name" value="ZF_RING_2"/>
    <property type="match status" value="1"/>
</dbReference>
<gene>
    <name evidence="9" type="ORF">AOQ84DRAFT_302465</name>
</gene>
<reference evidence="9 10" key="1">
    <citation type="journal article" date="2016" name="Nat. Commun.">
        <title>Ectomycorrhizal ecology is imprinted in the genome of the dominant symbiotic fungus Cenococcum geophilum.</title>
        <authorList>
            <consortium name="DOE Joint Genome Institute"/>
            <person name="Peter M."/>
            <person name="Kohler A."/>
            <person name="Ohm R.A."/>
            <person name="Kuo A."/>
            <person name="Krutzmann J."/>
            <person name="Morin E."/>
            <person name="Arend M."/>
            <person name="Barry K.W."/>
            <person name="Binder M."/>
            <person name="Choi C."/>
            <person name="Clum A."/>
            <person name="Copeland A."/>
            <person name="Grisel N."/>
            <person name="Haridas S."/>
            <person name="Kipfer T."/>
            <person name="LaButti K."/>
            <person name="Lindquist E."/>
            <person name="Lipzen A."/>
            <person name="Maire R."/>
            <person name="Meier B."/>
            <person name="Mihaltcheva S."/>
            <person name="Molinier V."/>
            <person name="Murat C."/>
            <person name="Poggeler S."/>
            <person name="Quandt C.A."/>
            <person name="Sperisen C."/>
            <person name="Tritt A."/>
            <person name="Tisserant E."/>
            <person name="Crous P.W."/>
            <person name="Henrissat B."/>
            <person name="Nehls U."/>
            <person name="Egli S."/>
            <person name="Spatafora J.W."/>
            <person name="Grigoriev I.V."/>
            <person name="Martin F.M."/>
        </authorList>
    </citation>
    <scope>NUCLEOTIDE SEQUENCE [LARGE SCALE GENOMIC DNA]</scope>
    <source>
        <strain evidence="9 10">CBS 207.34</strain>
    </source>
</reference>
<evidence type="ECO:0000259" key="8">
    <source>
        <dbReference type="PROSITE" id="PS51270"/>
    </source>
</evidence>
<dbReference type="InterPro" id="IPR037274">
    <property type="entry name" value="Znf_CHY_sf"/>
</dbReference>
<dbReference type="CDD" id="cd16464">
    <property type="entry name" value="RING-H2_Pirh2-like"/>
    <property type="match status" value="1"/>
</dbReference>
<dbReference type="Proteomes" id="UP000250140">
    <property type="component" value="Unassembled WGS sequence"/>
</dbReference>
<dbReference type="InterPro" id="IPR039512">
    <property type="entry name" value="RCHY1_zinc-ribbon"/>
</dbReference>
<feature type="compositionally biased region" description="Polar residues" evidence="5">
    <location>
        <begin position="388"/>
        <end position="400"/>
    </location>
</feature>
<dbReference type="Gene3D" id="2.20.28.10">
    <property type="match status" value="1"/>
</dbReference>
<evidence type="ECO:0000256" key="1">
    <source>
        <dbReference type="ARBA" id="ARBA00022723"/>
    </source>
</evidence>
<dbReference type="Pfam" id="PF05495">
    <property type="entry name" value="zf-CHY"/>
    <property type="match status" value="1"/>
</dbReference>
<dbReference type="InterPro" id="IPR008913">
    <property type="entry name" value="Znf_CHY"/>
</dbReference>
<keyword evidence="2 4" id="KW-0863">Zinc-finger</keyword>
<dbReference type="AlphaFoldDB" id="A0A8E2ES49"/>
<evidence type="ECO:0000259" key="7">
    <source>
        <dbReference type="PROSITE" id="PS51266"/>
    </source>
</evidence>
<dbReference type="InterPro" id="IPR017921">
    <property type="entry name" value="Znf_CTCHY"/>
</dbReference>
<dbReference type="InterPro" id="IPR013083">
    <property type="entry name" value="Znf_RING/FYVE/PHD"/>
</dbReference>
<evidence type="ECO:0000256" key="4">
    <source>
        <dbReference type="PROSITE-ProRule" id="PRU00601"/>
    </source>
</evidence>
<dbReference type="EMBL" id="KV750705">
    <property type="protein sequence ID" value="OCL03600.1"/>
    <property type="molecule type" value="Genomic_DNA"/>
</dbReference>
<dbReference type="PROSITE" id="PS51270">
    <property type="entry name" value="ZF_CTCHY"/>
    <property type="match status" value="1"/>
</dbReference>
<evidence type="ECO:0000256" key="2">
    <source>
        <dbReference type="ARBA" id="ARBA00022771"/>
    </source>
</evidence>
<evidence type="ECO:0000256" key="5">
    <source>
        <dbReference type="SAM" id="MobiDB-lite"/>
    </source>
</evidence>
<dbReference type="InterPro" id="IPR001841">
    <property type="entry name" value="Znf_RING"/>
</dbReference>
<proteinExistence type="predicted"/>
<dbReference type="SUPFAM" id="SSF57850">
    <property type="entry name" value="RING/U-box"/>
    <property type="match status" value="1"/>
</dbReference>
<dbReference type="GO" id="GO:0006511">
    <property type="term" value="P:ubiquitin-dependent protein catabolic process"/>
    <property type="evidence" value="ECO:0007669"/>
    <property type="project" value="TreeGrafter"/>
</dbReference>
<dbReference type="InterPro" id="IPR037275">
    <property type="entry name" value="Znf_CTCHY_sf"/>
</dbReference>
<evidence type="ECO:0000259" key="6">
    <source>
        <dbReference type="PROSITE" id="PS50089"/>
    </source>
</evidence>
<evidence type="ECO:0000313" key="9">
    <source>
        <dbReference type="EMBL" id="OCL03600.1"/>
    </source>
</evidence>
<dbReference type="SUPFAM" id="SSF161219">
    <property type="entry name" value="CHY zinc finger-like"/>
    <property type="match status" value="1"/>
</dbReference>
<feature type="compositionally biased region" description="Acidic residues" evidence="5">
    <location>
        <begin position="493"/>
        <end position="526"/>
    </location>
</feature>
<dbReference type="GO" id="GO:0008270">
    <property type="term" value="F:zinc ion binding"/>
    <property type="evidence" value="ECO:0007669"/>
    <property type="project" value="UniProtKB-KW"/>
</dbReference>
<keyword evidence="3" id="KW-0862">Zinc</keyword>
<protein>
    <submittedName>
        <fullName evidence="9">Zf-CHY-domain-containing protein</fullName>
    </submittedName>
</protein>
<feature type="domain" description="CTCHY-type" evidence="8">
    <location>
        <begin position="198"/>
        <end position="264"/>
    </location>
</feature>
<dbReference type="SUPFAM" id="SSF161245">
    <property type="entry name" value="Zinc hairpin stack"/>
    <property type="match status" value="1"/>
</dbReference>
<dbReference type="OrthoDB" id="411372at2759"/>
<dbReference type="PANTHER" id="PTHR21319:SF0">
    <property type="entry name" value="AND RING FINGER DOMAIN PROTEIN, PUTATIVE (AFU_ORTHOLOGUE AFUA_1G08900)-RELATED"/>
    <property type="match status" value="1"/>
</dbReference>
<dbReference type="Pfam" id="PF13639">
    <property type="entry name" value="zf-RING_2"/>
    <property type="match status" value="1"/>
</dbReference>
<evidence type="ECO:0000256" key="3">
    <source>
        <dbReference type="ARBA" id="ARBA00022833"/>
    </source>
</evidence>
<dbReference type="GO" id="GO:0005634">
    <property type="term" value="C:nucleus"/>
    <property type="evidence" value="ECO:0007669"/>
    <property type="project" value="TreeGrafter"/>
</dbReference>
<dbReference type="GO" id="GO:0016567">
    <property type="term" value="P:protein ubiquitination"/>
    <property type="evidence" value="ECO:0007669"/>
    <property type="project" value="TreeGrafter"/>
</dbReference>